<organism evidence="2 3">
    <name type="scientific">Drosophila madeirensis</name>
    <name type="common">Fruit fly</name>
    <dbReference type="NCBI Taxonomy" id="30013"/>
    <lineage>
        <taxon>Eukaryota</taxon>
        <taxon>Metazoa</taxon>
        <taxon>Ecdysozoa</taxon>
        <taxon>Arthropoda</taxon>
        <taxon>Hexapoda</taxon>
        <taxon>Insecta</taxon>
        <taxon>Pterygota</taxon>
        <taxon>Neoptera</taxon>
        <taxon>Endopterygota</taxon>
        <taxon>Diptera</taxon>
        <taxon>Brachycera</taxon>
        <taxon>Muscomorpha</taxon>
        <taxon>Ephydroidea</taxon>
        <taxon>Drosophilidae</taxon>
        <taxon>Drosophila</taxon>
        <taxon>Sophophora</taxon>
    </lineage>
</organism>
<proteinExistence type="predicted"/>
<name>A0AAU9EYT0_DROMD</name>
<reference evidence="2 3" key="1">
    <citation type="submission" date="2024-02" db="EMBL/GenBank/DDBJ databases">
        <title>A chromosome-level genome assembly of Drosophila madeirensis, a fruit fly species endemic to Madeira island.</title>
        <authorList>
            <person name="Tomihara K."/>
            <person name="Llopart A."/>
            <person name="Yamamoto D."/>
        </authorList>
    </citation>
    <scope>NUCLEOTIDE SEQUENCE [LARGE SCALE GENOMIC DNA]</scope>
    <source>
        <strain evidence="2 3">RF1</strain>
    </source>
</reference>
<evidence type="ECO:0000313" key="3">
    <source>
        <dbReference type="Proteomes" id="UP001500889"/>
    </source>
</evidence>
<evidence type="ECO:0000313" key="2">
    <source>
        <dbReference type="EMBL" id="BFF88866.1"/>
    </source>
</evidence>
<protein>
    <submittedName>
        <fullName evidence="2">Neurotrophin 1</fullName>
    </submittedName>
</protein>
<evidence type="ECO:0000256" key="1">
    <source>
        <dbReference type="SAM" id="MobiDB-lite"/>
    </source>
</evidence>
<keyword evidence="3" id="KW-1185">Reference proteome</keyword>
<dbReference type="AlphaFoldDB" id="A0AAU9EYT0"/>
<dbReference type="Proteomes" id="UP001500889">
    <property type="component" value="Chromosome O"/>
</dbReference>
<dbReference type="EMBL" id="AP029263">
    <property type="protein sequence ID" value="BFF88866.1"/>
    <property type="molecule type" value="Genomic_DNA"/>
</dbReference>
<feature type="region of interest" description="Disordered" evidence="1">
    <location>
        <begin position="67"/>
        <end position="100"/>
    </location>
</feature>
<accession>A0AAU9EYT0</accession>
<feature type="compositionally biased region" description="Polar residues" evidence="1">
    <location>
        <begin position="82"/>
        <end position="91"/>
    </location>
</feature>
<sequence>MPGQRRAWIFLVNTGHRTQTLRKQRWLSPWFPALYSIQANDTRRWPTLSQIMSHPTVVSTINKENLDSADDSEEDVLRHPTLNGSDTNELHASSCAVGPY</sequence>
<gene>
    <name evidence="2" type="ORF">DMAD_07760</name>
</gene>